<dbReference type="GO" id="GO:0015658">
    <property type="term" value="F:branched-chain amino acid transmembrane transporter activity"/>
    <property type="evidence" value="ECO:0007669"/>
    <property type="project" value="TreeGrafter"/>
</dbReference>
<dbReference type="SUPFAM" id="SSF52540">
    <property type="entry name" value="P-loop containing nucleoside triphosphate hydrolases"/>
    <property type="match status" value="1"/>
</dbReference>
<keyword evidence="3" id="KW-0472">Membrane</keyword>
<proteinExistence type="inferred from homology"/>
<protein>
    <recommendedName>
        <fullName evidence="7">ABC transporter domain-containing protein</fullName>
    </recommendedName>
</protein>
<dbReference type="SMART" id="SM00382">
    <property type="entry name" value="AAA"/>
    <property type="match status" value="1"/>
</dbReference>
<name>K9DP28_9BURK</name>
<evidence type="ECO:0000256" key="2">
    <source>
        <dbReference type="ARBA" id="ARBA00022448"/>
    </source>
</evidence>
<dbReference type="InterPro" id="IPR052156">
    <property type="entry name" value="BCAA_Transport_ATP-bd_LivF"/>
</dbReference>
<evidence type="ECO:0000256" key="4">
    <source>
        <dbReference type="ARBA" id="ARBA00022741"/>
    </source>
</evidence>
<comment type="similarity">
    <text evidence="1">Belongs to the ABC transporter superfamily.</text>
</comment>
<dbReference type="PATRIC" id="fig|883126.3.peg.4111"/>
<dbReference type="Gene3D" id="3.40.50.300">
    <property type="entry name" value="P-loop containing nucleotide triphosphate hydrolases"/>
    <property type="match status" value="1"/>
</dbReference>
<dbReference type="InterPro" id="IPR003439">
    <property type="entry name" value="ABC_transporter-like_ATP-bd"/>
</dbReference>
<accession>K9DP28</accession>
<dbReference type="HOGENOM" id="CLU_000604_1_2_4"/>
<keyword evidence="5" id="KW-0067">ATP-binding</keyword>
<dbReference type="PROSITE" id="PS50893">
    <property type="entry name" value="ABC_TRANSPORTER_2"/>
    <property type="match status" value="1"/>
</dbReference>
<evidence type="ECO:0000259" key="7">
    <source>
        <dbReference type="PROSITE" id="PS50893"/>
    </source>
</evidence>
<dbReference type="InterPro" id="IPR017871">
    <property type="entry name" value="ABC_transporter-like_CS"/>
</dbReference>
<comment type="caution">
    <text evidence="8">The sequence shown here is derived from an EMBL/GenBank/DDBJ whole genome shotgun (WGS) entry which is preliminary data.</text>
</comment>
<keyword evidence="6" id="KW-0029">Amino-acid transport</keyword>
<evidence type="ECO:0000313" key="9">
    <source>
        <dbReference type="Proteomes" id="UP000009874"/>
    </source>
</evidence>
<dbReference type="Pfam" id="PF00005">
    <property type="entry name" value="ABC_tran"/>
    <property type="match status" value="1"/>
</dbReference>
<evidence type="ECO:0000256" key="1">
    <source>
        <dbReference type="ARBA" id="ARBA00005417"/>
    </source>
</evidence>
<feature type="domain" description="ABC transporter" evidence="7">
    <location>
        <begin position="20"/>
        <end position="249"/>
    </location>
</feature>
<keyword evidence="2" id="KW-0813">Transport</keyword>
<organism evidence="8 9">
    <name type="scientific">Massilia timonae CCUG 45783</name>
    <dbReference type="NCBI Taxonomy" id="883126"/>
    <lineage>
        <taxon>Bacteria</taxon>
        <taxon>Pseudomonadati</taxon>
        <taxon>Pseudomonadota</taxon>
        <taxon>Betaproteobacteria</taxon>
        <taxon>Burkholderiales</taxon>
        <taxon>Oxalobacteraceae</taxon>
        <taxon>Telluria group</taxon>
        <taxon>Massilia</taxon>
    </lineage>
</organism>
<dbReference type="InterPro" id="IPR003593">
    <property type="entry name" value="AAA+_ATPase"/>
</dbReference>
<dbReference type="GO" id="GO:0015807">
    <property type="term" value="P:L-amino acid transport"/>
    <property type="evidence" value="ECO:0007669"/>
    <property type="project" value="TreeGrafter"/>
</dbReference>
<dbReference type="GO" id="GO:0016887">
    <property type="term" value="F:ATP hydrolysis activity"/>
    <property type="evidence" value="ECO:0007669"/>
    <property type="project" value="InterPro"/>
</dbReference>
<reference evidence="8 9" key="1">
    <citation type="submission" date="2012-09" db="EMBL/GenBank/DDBJ databases">
        <title>The Genome Sequence of Massilia timonae CCUG 45783.</title>
        <authorList>
            <consortium name="The Broad Institute Genome Sequencing Platform"/>
            <person name="Earl A."/>
            <person name="Ward D."/>
            <person name="Feldgarden M."/>
            <person name="Gevers D."/>
            <person name="Huys G."/>
            <person name="Walker B."/>
            <person name="Young S.K."/>
            <person name="Zeng Q."/>
            <person name="Gargeya S."/>
            <person name="Fitzgerald M."/>
            <person name="Haas B."/>
            <person name="Abouelleil A."/>
            <person name="Alvarado L."/>
            <person name="Arachchi H.M."/>
            <person name="Berlin A.M."/>
            <person name="Chapman S.B."/>
            <person name="Goldberg J."/>
            <person name="Griggs A."/>
            <person name="Gujja S."/>
            <person name="Hansen M."/>
            <person name="Howarth C."/>
            <person name="Imamovic A."/>
            <person name="Larimer J."/>
            <person name="McCowen C."/>
            <person name="Montmayeur A."/>
            <person name="Murphy C."/>
            <person name="Neiman D."/>
            <person name="Pearson M."/>
            <person name="Priest M."/>
            <person name="Roberts A."/>
            <person name="Saif S."/>
            <person name="Shea T."/>
            <person name="Sisk P."/>
            <person name="Sykes S."/>
            <person name="Wortman J."/>
            <person name="Nusbaum C."/>
            <person name="Birren B."/>
        </authorList>
    </citation>
    <scope>NUCLEOTIDE SEQUENCE [LARGE SCALE GENOMIC DNA]</scope>
    <source>
        <strain evidence="8 9">CCUG 45783</strain>
    </source>
</reference>
<dbReference type="EMBL" id="AGZI01000050">
    <property type="protein sequence ID" value="EKU80542.1"/>
    <property type="molecule type" value="Genomic_DNA"/>
</dbReference>
<dbReference type="PROSITE" id="PS00211">
    <property type="entry name" value="ABC_TRANSPORTER_1"/>
    <property type="match status" value="1"/>
</dbReference>
<evidence type="ECO:0000256" key="6">
    <source>
        <dbReference type="ARBA" id="ARBA00022970"/>
    </source>
</evidence>
<evidence type="ECO:0000256" key="5">
    <source>
        <dbReference type="ARBA" id="ARBA00022840"/>
    </source>
</evidence>
<dbReference type="PANTHER" id="PTHR43820">
    <property type="entry name" value="HIGH-AFFINITY BRANCHED-CHAIN AMINO ACID TRANSPORT ATP-BINDING PROTEIN LIVF"/>
    <property type="match status" value="1"/>
</dbReference>
<sequence>MEHPNPNMLTPDPAHDACLLRLSGVHTHIGQYHILQGVDLAVPRGELAVLLGRNGAGKTTTLRTIMGCWRASAGSIHFDGRDITQLATPDIARAGIAYVPENMAVFSELTVRENMVLAARNGPLDAARVDWICGFFPALRKFWNQPAGNLSGGQKQMVAIARAIAEPRKLLLVDEPTKGLAPSIVQSLIAAFRELKERETTILLVEQNFNFVRSLGDSVSVMDDGRVAHAGKMAALAGDTALQQRLLGLSLDSHQ</sequence>
<dbReference type="Proteomes" id="UP000009874">
    <property type="component" value="Unassembled WGS sequence"/>
</dbReference>
<dbReference type="CDD" id="cd03224">
    <property type="entry name" value="ABC_TM1139_LivF_branched"/>
    <property type="match status" value="1"/>
</dbReference>
<keyword evidence="9" id="KW-1185">Reference proteome</keyword>
<keyword evidence="3" id="KW-1003">Cell membrane</keyword>
<dbReference type="GO" id="GO:0005524">
    <property type="term" value="F:ATP binding"/>
    <property type="evidence" value="ECO:0007669"/>
    <property type="project" value="UniProtKB-KW"/>
</dbReference>
<dbReference type="eggNOG" id="COG0410">
    <property type="taxonomic scope" value="Bacteria"/>
</dbReference>
<dbReference type="PANTHER" id="PTHR43820:SF2">
    <property type="entry name" value="ABC TRANSPORTER ATP-BINDING PROTEIN"/>
    <property type="match status" value="1"/>
</dbReference>
<evidence type="ECO:0000313" key="8">
    <source>
        <dbReference type="EMBL" id="EKU80542.1"/>
    </source>
</evidence>
<dbReference type="STRING" id="47229.LO55_4778"/>
<evidence type="ECO:0000256" key="3">
    <source>
        <dbReference type="ARBA" id="ARBA00022475"/>
    </source>
</evidence>
<gene>
    <name evidence="8" type="ORF">HMPREF9710_04081</name>
</gene>
<keyword evidence="4" id="KW-0547">Nucleotide-binding</keyword>
<dbReference type="InterPro" id="IPR027417">
    <property type="entry name" value="P-loop_NTPase"/>
</dbReference>
<dbReference type="AlphaFoldDB" id="K9DP28"/>